<organism evidence="10 11">
    <name type="scientific">Acidisarcina polymorpha</name>
    <dbReference type="NCBI Taxonomy" id="2211140"/>
    <lineage>
        <taxon>Bacteria</taxon>
        <taxon>Pseudomonadati</taxon>
        <taxon>Acidobacteriota</taxon>
        <taxon>Terriglobia</taxon>
        <taxon>Terriglobales</taxon>
        <taxon>Acidobacteriaceae</taxon>
        <taxon>Acidisarcina</taxon>
    </lineage>
</organism>
<dbReference type="PROSITE" id="PS01175">
    <property type="entry name" value="RIBONUCLEASE_II"/>
    <property type="match status" value="1"/>
</dbReference>
<evidence type="ECO:0000256" key="8">
    <source>
        <dbReference type="SAM" id="MobiDB-lite"/>
    </source>
</evidence>
<feature type="compositionally biased region" description="Basic residues" evidence="8">
    <location>
        <begin position="862"/>
        <end position="877"/>
    </location>
</feature>
<dbReference type="GO" id="GO:0003723">
    <property type="term" value="F:RNA binding"/>
    <property type="evidence" value="ECO:0007669"/>
    <property type="project" value="UniProtKB-UniRule"/>
</dbReference>
<sequence>MTDRDLLRRIERSPGQRAGYKQLVRELSLPGGRERRLLVEHLARLTAAGKLVKLDRDHWAMAKSVATRDNLAAGRLDLHRDGYGFVRPDARQASGQEDIFIPPNEINSAMQGDQVLVELLPNRADGRKLGRIVRVLTRRNPTVVGIFHYSRNQRFPENTVTPFDDRMTQPIVIPDGMEISATLPKSNANRVLGDEAVAAAGAIDFNDTSPTPLEGLVVDIEITDFPGPNRAARGRVIEILGDPDAFGVDVEMMIRKHHLPHVFPEQVLAEAREVAHLDPETVAERRDFRDLPIVTIDGETAKDFDDAVLVEENADGTYQLQVHIADVAEYVLTGTDLDLEARLRGNSVYFPDRAVPMLPQELSTNICSLRPGEDRLVLSCLMRIDVHGEVLDYEICEGVIRSARRMTYTQVAAIIDPGRDDHGSTRTRFNDLVPAFERMYALALLLNKKRQRRGSIDFDLPEPVIEFDASGAMLNVVRSVRNWANRLIEEFMLAANECVASWIEQLGVPSIYRIHEMPEAKRVIEVEDTAAHFGYSLGIGALPVKRVQMKSDRREQQRGSRGRDHRGGHQGHRTPQQHEIAQEIPVTPQMYQRLTAKIVGKPEERILAYLMLRSLKQARYSEKNEGHFALAAPSYTHFTSPIRRYPDLVVHRIVKALLAEGVNPQGALAPGEPHAPGKHAAFRPKPRAAAPSDPALIPIPESELAAIAQETSQTERRAAEAERELIEWKKIKFMRDRVGEDFDALILNATKYGLFVELDNLFVEGLVPIDSLRDDHYTYRENTREIIGSRNHRKYFMGQRVRVILERIDAIQKRLQFALIEEETAGKRPAKAGQAKGGQAKKAKAAKPKEAKSSGRPAYKPPKAKKLKPKRKKGRRG</sequence>
<dbReference type="InterPro" id="IPR012340">
    <property type="entry name" value="NA-bd_OB-fold"/>
</dbReference>
<dbReference type="CDD" id="cd04471">
    <property type="entry name" value="S1_RNase_R"/>
    <property type="match status" value="1"/>
</dbReference>
<dbReference type="Pfam" id="PF17876">
    <property type="entry name" value="CSD2"/>
    <property type="match status" value="1"/>
</dbReference>
<dbReference type="PANTHER" id="PTHR23355">
    <property type="entry name" value="RIBONUCLEASE"/>
    <property type="match status" value="1"/>
</dbReference>
<dbReference type="Gene3D" id="2.40.50.140">
    <property type="entry name" value="Nucleic acid-binding proteins"/>
    <property type="match status" value="2"/>
</dbReference>
<comment type="subcellular location">
    <subcellularLocation>
        <location evidence="6">Cytoplasm</location>
    </subcellularLocation>
</comment>
<dbReference type="InterPro" id="IPR003029">
    <property type="entry name" value="S1_domain"/>
</dbReference>
<evidence type="ECO:0000256" key="6">
    <source>
        <dbReference type="HAMAP-Rule" id="MF_01895"/>
    </source>
</evidence>
<keyword evidence="5 6" id="KW-0694">RNA-binding</keyword>
<keyword evidence="11" id="KW-1185">Reference proteome</keyword>
<dbReference type="HAMAP" id="MF_01895">
    <property type="entry name" value="RNase_R"/>
    <property type="match status" value="1"/>
</dbReference>
<dbReference type="InterPro" id="IPR040476">
    <property type="entry name" value="CSD2"/>
</dbReference>
<dbReference type="SMART" id="SM00955">
    <property type="entry name" value="RNB"/>
    <property type="match status" value="1"/>
</dbReference>
<feature type="compositionally biased region" description="Basic and acidic residues" evidence="8">
    <location>
        <begin position="549"/>
        <end position="567"/>
    </location>
</feature>
<gene>
    <name evidence="6" type="primary">rnr</name>
    <name evidence="10" type="ORF">ACPOL_3570</name>
</gene>
<dbReference type="KEGG" id="abas:ACPOL_3570"/>
<dbReference type="GO" id="GO:0008859">
    <property type="term" value="F:exoribonuclease II activity"/>
    <property type="evidence" value="ECO:0007669"/>
    <property type="project" value="UniProtKB-UniRule"/>
</dbReference>
<evidence type="ECO:0000256" key="4">
    <source>
        <dbReference type="ARBA" id="ARBA00022839"/>
    </source>
</evidence>
<dbReference type="Proteomes" id="UP000253606">
    <property type="component" value="Chromosome"/>
</dbReference>
<comment type="catalytic activity">
    <reaction evidence="6">
        <text>Exonucleolytic cleavage in the 3'- to 5'-direction to yield nucleoside 5'-phosphates.</text>
        <dbReference type="EC" id="3.1.13.1"/>
    </reaction>
</comment>
<name>A0A2Z5G2G6_9BACT</name>
<dbReference type="OrthoDB" id="9764149at2"/>
<dbReference type="SMART" id="SM00316">
    <property type="entry name" value="S1"/>
    <property type="match status" value="1"/>
</dbReference>
<keyword evidence="1 6" id="KW-0963">Cytoplasm</keyword>
<dbReference type="Pfam" id="PF08206">
    <property type="entry name" value="OB_RNB"/>
    <property type="match status" value="1"/>
</dbReference>
<dbReference type="Pfam" id="PF00575">
    <property type="entry name" value="S1"/>
    <property type="match status" value="1"/>
</dbReference>
<dbReference type="PANTHER" id="PTHR23355:SF9">
    <property type="entry name" value="DIS3-LIKE EXONUCLEASE 2"/>
    <property type="match status" value="1"/>
</dbReference>
<dbReference type="InterPro" id="IPR011129">
    <property type="entry name" value="CSD"/>
</dbReference>
<feature type="region of interest" description="Disordered" evidence="8">
    <location>
        <begin position="667"/>
        <end position="693"/>
    </location>
</feature>
<dbReference type="SUPFAM" id="SSF50249">
    <property type="entry name" value="Nucleic acid-binding proteins"/>
    <property type="match status" value="3"/>
</dbReference>
<evidence type="ECO:0000256" key="1">
    <source>
        <dbReference type="ARBA" id="ARBA00022490"/>
    </source>
</evidence>
<dbReference type="InterPro" id="IPR011805">
    <property type="entry name" value="RNase_R"/>
</dbReference>
<evidence type="ECO:0000259" key="9">
    <source>
        <dbReference type="PROSITE" id="PS50126"/>
    </source>
</evidence>
<dbReference type="EMBL" id="CP030840">
    <property type="protein sequence ID" value="AXC12855.1"/>
    <property type="molecule type" value="Genomic_DNA"/>
</dbReference>
<dbReference type="Pfam" id="PF00773">
    <property type="entry name" value="RNB"/>
    <property type="match status" value="1"/>
</dbReference>
<feature type="coiled-coil region" evidence="7">
    <location>
        <begin position="704"/>
        <end position="731"/>
    </location>
</feature>
<feature type="compositionally biased region" description="Basic residues" evidence="8">
    <location>
        <begin position="676"/>
        <end position="686"/>
    </location>
</feature>
<dbReference type="AlphaFoldDB" id="A0A2Z5G2G6"/>
<evidence type="ECO:0000256" key="2">
    <source>
        <dbReference type="ARBA" id="ARBA00022722"/>
    </source>
</evidence>
<keyword evidence="7" id="KW-0175">Coiled coil</keyword>
<comment type="function">
    <text evidence="6">3'-5' exoribonuclease that releases 5'-nucleoside monophosphates and is involved in maturation of structured RNAs.</text>
</comment>
<proteinExistence type="inferred from homology"/>
<dbReference type="SMART" id="SM00357">
    <property type="entry name" value="CSP"/>
    <property type="match status" value="1"/>
</dbReference>
<protein>
    <recommendedName>
        <fullName evidence="6">Ribonuclease R</fullName>
        <shortName evidence="6">RNase R</shortName>
        <ecNumber evidence="6">3.1.13.1</ecNumber>
    </recommendedName>
</protein>
<dbReference type="InterPro" id="IPR001900">
    <property type="entry name" value="RNase_II/R"/>
</dbReference>
<dbReference type="PROSITE" id="PS50126">
    <property type="entry name" value="S1"/>
    <property type="match status" value="1"/>
</dbReference>
<dbReference type="RefSeq" id="WP_114207971.1">
    <property type="nucleotide sequence ID" value="NZ_CP030840.1"/>
</dbReference>
<evidence type="ECO:0000256" key="7">
    <source>
        <dbReference type="SAM" id="Coils"/>
    </source>
</evidence>
<dbReference type="GO" id="GO:0006402">
    <property type="term" value="P:mRNA catabolic process"/>
    <property type="evidence" value="ECO:0007669"/>
    <property type="project" value="TreeGrafter"/>
</dbReference>
<evidence type="ECO:0000256" key="3">
    <source>
        <dbReference type="ARBA" id="ARBA00022801"/>
    </source>
</evidence>
<evidence type="ECO:0000313" key="11">
    <source>
        <dbReference type="Proteomes" id="UP000253606"/>
    </source>
</evidence>
<accession>A0A2Z5G2G6</accession>
<keyword evidence="2 6" id="KW-0540">Nuclease</keyword>
<dbReference type="InterPro" id="IPR050180">
    <property type="entry name" value="RNR_Ribonuclease"/>
</dbReference>
<dbReference type="GO" id="GO:0005829">
    <property type="term" value="C:cytosol"/>
    <property type="evidence" value="ECO:0007669"/>
    <property type="project" value="UniProtKB-ARBA"/>
</dbReference>
<dbReference type="InterPro" id="IPR013223">
    <property type="entry name" value="RNase_B_OB_dom"/>
</dbReference>
<keyword evidence="3 6" id="KW-0378">Hydrolase</keyword>
<comment type="similarity">
    <text evidence="6">Belongs to the RNR ribonuclease family. RNase R subfamily.</text>
</comment>
<dbReference type="EC" id="3.1.13.1" evidence="6"/>
<dbReference type="InterPro" id="IPR022966">
    <property type="entry name" value="RNase_II/R_CS"/>
</dbReference>
<evidence type="ECO:0000313" key="10">
    <source>
        <dbReference type="EMBL" id="AXC12855.1"/>
    </source>
</evidence>
<feature type="region of interest" description="Disordered" evidence="8">
    <location>
        <begin position="548"/>
        <end position="580"/>
    </location>
</feature>
<evidence type="ECO:0000256" key="5">
    <source>
        <dbReference type="ARBA" id="ARBA00022884"/>
    </source>
</evidence>
<reference evidence="10 11" key="1">
    <citation type="journal article" date="2018" name="Front. Microbiol.">
        <title>Hydrolytic Capabilities as a Key to Environmental Success: Chitinolytic and Cellulolytic Acidobacteria From Acidic Sub-arctic Soils and Boreal Peatlands.</title>
        <authorList>
            <person name="Belova S.E."/>
            <person name="Ravin N.V."/>
            <person name="Pankratov T.A."/>
            <person name="Rakitin A.L."/>
            <person name="Ivanova A.A."/>
            <person name="Beletsky A.V."/>
            <person name="Mardanov A.V."/>
            <person name="Sinninghe Damste J.S."/>
            <person name="Dedysh S.N."/>
        </authorList>
    </citation>
    <scope>NUCLEOTIDE SEQUENCE [LARGE SCALE GENOMIC DNA]</scope>
    <source>
        <strain evidence="10 11">SBC82</strain>
    </source>
</reference>
<feature type="domain" description="S1 motif" evidence="9">
    <location>
        <begin position="739"/>
        <end position="820"/>
    </location>
</feature>
<feature type="region of interest" description="Disordered" evidence="8">
    <location>
        <begin position="825"/>
        <end position="877"/>
    </location>
</feature>
<keyword evidence="4 6" id="KW-0269">Exonuclease</keyword>